<organism evidence="1 2">
    <name type="scientific">Nezara viridula</name>
    <name type="common">Southern green stink bug</name>
    <name type="synonym">Cimex viridulus</name>
    <dbReference type="NCBI Taxonomy" id="85310"/>
    <lineage>
        <taxon>Eukaryota</taxon>
        <taxon>Metazoa</taxon>
        <taxon>Ecdysozoa</taxon>
        <taxon>Arthropoda</taxon>
        <taxon>Hexapoda</taxon>
        <taxon>Insecta</taxon>
        <taxon>Pterygota</taxon>
        <taxon>Neoptera</taxon>
        <taxon>Paraneoptera</taxon>
        <taxon>Hemiptera</taxon>
        <taxon>Heteroptera</taxon>
        <taxon>Panheteroptera</taxon>
        <taxon>Pentatomomorpha</taxon>
        <taxon>Pentatomoidea</taxon>
        <taxon>Pentatomidae</taxon>
        <taxon>Pentatominae</taxon>
        <taxon>Nezara</taxon>
    </lineage>
</organism>
<name>A0A9P0HSH8_NEZVI</name>
<protein>
    <submittedName>
        <fullName evidence="1">Uncharacterized protein</fullName>
    </submittedName>
</protein>
<accession>A0A9P0HSH8</accession>
<gene>
    <name evidence="1" type="ORF">NEZAVI_LOCUS14506</name>
</gene>
<sequence>MTSWKRRHRGGGRLYKTASVRRGSVPCPSHRHVYPLLQLPLGLCGDLCGAAGPRLVYDNSTLFSSNINHFYR</sequence>
<evidence type="ECO:0000313" key="1">
    <source>
        <dbReference type="EMBL" id="CAH1406611.1"/>
    </source>
</evidence>
<dbReference type="AlphaFoldDB" id="A0A9P0HSH8"/>
<reference evidence="1" key="1">
    <citation type="submission" date="2022-01" db="EMBL/GenBank/DDBJ databases">
        <authorList>
            <person name="King R."/>
        </authorList>
    </citation>
    <scope>NUCLEOTIDE SEQUENCE</scope>
</reference>
<proteinExistence type="predicted"/>
<dbReference type="Proteomes" id="UP001152798">
    <property type="component" value="Chromosome 6"/>
</dbReference>
<keyword evidence="2" id="KW-1185">Reference proteome</keyword>
<dbReference type="EMBL" id="OV725082">
    <property type="protein sequence ID" value="CAH1406611.1"/>
    <property type="molecule type" value="Genomic_DNA"/>
</dbReference>
<evidence type="ECO:0000313" key="2">
    <source>
        <dbReference type="Proteomes" id="UP001152798"/>
    </source>
</evidence>